<keyword evidence="1" id="KW-0677">Repeat</keyword>
<dbReference type="EMBL" id="CABPRJ010002521">
    <property type="protein sequence ID" value="VVC46450.1"/>
    <property type="molecule type" value="Genomic_DNA"/>
</dbReference>
<evidence type="ECO:0000256" key="1">
    <source>
        <dbReference type="ARBA" id="ARBA00022737"/>
    </source>
</evidence>
<dbReference type="Proteomes" id="UP000325440">
    <property type="component" value="Unassembled WGS sequence"/>
</dbReference>
<evidence type="ECO:0000313" key="4">
    <source>
        <dbReference type="EMBL" id="VVC46450.1"/>
    </source>
</evidence>
<protein>
    <submittedName>
        <fullName evidence="4">Ankyrin repeat-containing domain,Ankyrin repeat</fullName>
    </submittedName>
</protein>
<feature type="repeat" description="ANK" evidence="3">
    <location>
        <begin position="25"/>
        <end position="57"/>
    </location>
</feature>
<dbReference type="SMART" id="SM00248">
    <property type="entry name" value="ANK"/>
    <property type="match status" value="2"/>
</dbReference>
<evidence type="ECO:0000313" key="5">
    <source>
        <dbReference type="Proteomes" id="UP000325440"/>
    </source>
</evidence>
<organism evidence="4 5">
    <name type="scientific">Cinara cedri</name>
    <dbReference type="NCBI Taxonomy" id="506608"/>
    <lineage>
        <taxon>Eukaryota</taxon>
        <taxon>Metazoa</taxon>
        <taxon>Ecdysozoa</taxon>
        <taxon>Arthropoda</taxon>
        <taxon>Hexapoda</taxon>
        <taxon>Insecta</taxon>
        <taxon>Pterygota</taxon>
        <taxon>Neoptera</taxon>
        <taxon>Paraneoptera</taxon>
        <taxon>Hemiptera</taxon>
        <taxon>Sternorrhyncha</taxon>
        <taxon>Aphidomorpha</taxon>
        <taxon>Aphidoidea</taxon>
        <taxon>Aphididae</taxon>
        <taxon>Lachninae</taxon>
        <taxon>Cinara</taxon>
    </lineage>
</organism>
<dbReference type="AlphaFoldDB" id="A0A5E4NSZ7"/>
<dbReference type="SUPFAM" id="SSF48403">
    <property type="entry name" value="Ankyrin repeat"/>
    <property type="match status" value="1"/>
</dbReference>
<dbReference type="Pfam" id="PF12796">
    <property type="entry name" value="Ank_2"/>
    <property type="match status" value="1"/>
</dbReference>
<dbReference type="Gene3D" id="1.25.40.20">
    <property type="entry name" value="Ankyrin repeat-containing domain"/>
    <property type="match status" value="1"/>
</dbReference>
<keyword evidence="5" id="KW-1185">Reference proteome</keyword>
<gene>
    <name evidence="4" type="ORF">CINCED_3A012021</name>
</gene>
<dbReference type="OrthoDB" id="6630504at2759"/>
<dbReference type="InterPro" id="IPR002110">
    <property type="entry name" value="Ankyrin_rpt"/>
</dbReference>
<keyword evidence="2 3" id="KW-0040">ANK repeat</keyword>
<proteinExistence type="predicted"/>
<evidence type="ECO:0000256" key="3">
    <source>
        <dbReference type="PROSITE-ProRule" id="PRU00023"/>
    </source>
</evidence>
<sequence length="101" mass="10822">MEKMGEVEIEEAYTSKSIDVLRDQDGNTLLHLAVLSGDIQVIKALLVSGADVNAENSDGLTPLHLAATEEIFDVLLEAAAIDPYFTHTNITNAAAQTVLVK</sequence>
<dbReference type="PANTHER" id="PTHR24173:SF74">
    <property type="entry name" value="ANKYRIN REPEAT DOMAIN-CONTAINING PROTEIN 16"/>
    <property type="match status" value="1"/>
</dbReference>
<dbReference type="PROSITE" id="PS50297">
    <property type="entry name" value="ANK_REP_REGION"/>
    <property type="match status" value="1"/>
</dbReference>
<evidence type="ECO:0000256" key="2">
    <source>
        <dbReference type="ARBA" id="ARBA00023043"/>
    </source>
</evidence>
<dbReference type="InterPro" id="IPR036770">
    <property type="entry name" value="Ankyrin_rpt-contain_sf"/>
</dbReference>
<name>A0A5E4NSZ7_9HEMI</name>
<accession>A0A5E4NSZ7</accession>
<reference evidence="4 5" key="1">
    <citation type="submission" date="2019-08" db="EMBL/GenBank/DDBJ databases">
        <authorList>
            <person name="Alioto T."/>
            <person name="Alioto T."/>
            <person name="Gomez Garrido J."/>
        </authorList>
    </citation>
    <scope>NUCLEOTIDE SEQUENCE [LARGE SCALE GENOMIC DNA]</scope>
</reference>
<dbReference type="PANTHER" id="PTHR24173">
    <property type="entry name" value="ANKYRIN REPEAT CONTAINING"/>
    <property type="match status" value="1"/>
</dbReference>
<dbReference type="PROSITE" id="PS50088">
    <property type="entry name" value="ANK_REPEAT"/>
    <property type="match status" value="1"/>
</dbReference>